<evidence type="ECO:0000313" key="2">
    <source>
        <dbReference type="Proteomes" id="UP000585836"/>
    </source>
</evidence>
<organism evidence="1 2">
    <name type="scientific">Streptomyces echinatus</name>
    <dbReference type="NCBI Taxonomy" id="67293"/>
    <lineage>
        <taxon>Bacteria</taxon>
        <taxon>Bacillati</taxon>
        <taxon>Actinomycetota</taxon>
        <taxon>Actinomycetes</taxon>
        <taxon>Kitasatosporales</taxon>
        <taxon>Streptomycetaceae</taxon>
        <taxon>Streptomyces</taxon>
    </lineage>
</organism>
<dbReference type="Proteomes" id="UP000585836">
    <property type="component" value="Unassembled WGS sequence"/>
</dbReference>
<comment type="caution">
    <text evidence="1">The sequence shown here is derived from an EMBL/GenBank/DDBJ whole genome shotgun (WGS) entry which is preliminary data.</text>
</comment>
<proteinExistence type="predicted"/>
<gene>
    <name evidence="1" type="ORF">FHS34_001932</name>
</gene>
<sequence length="79" mass="7784">MEDLQQEIAEKIAGLVFAGQDVSGELAAGRVHALAVGAGGGAADVLAVAEGLFVCGQDLDAIEPVLEGVYVGEAGFVGA</sequence>
<dbReference type="EMBL" id="JACHJK010000003">
    <property type="protein sequence ID" value="MBB5926476.1"/>
    <property type="molecule type" value="Genomic_DNA"/>
</dbReference>
<evidence type="ECO:0000313" key="1">
    <source>
        <dbReference type="EMBL" id="MBB5926476.1"/>
    </source>
</evidence>
<dbReference type="RefSeq" id="WP_184963225.1">
    <property type="nucleotide sequence ID" value="NZ_BAAAWF010000083.1"/>
</dbReference>
<reference evidence="1 2" key="1">
    <citation type="submission" date="2020-08" db="EMBL/GenBank/DDBJ databases">
        <title>Genomic Encyclopedia of Type Strains, Phase III (KMG-III): the genomes of soil and plant-associated and newly described type strains.</title>
        <authorList>
            <person name="Whitman W."/>
        </authorList>
    </citation>
    <scope>NUCLEOTIDE SEQUENCE [LARGE SCALE GENOMIC DNA]</scope>
    <source>
        <strain evidence="1 2">CECT 3313</strain>
    </source>
</reference>
<keyword evidence="2" id="KW-1185">Reference proteome</keyword>
<protein>
    <submittedName>
        <fullName evidence="1">Spermidine/putrescine-binding protein</fullName>
    </submittedName>
</protein>
<name>A0A7W9UQ19_9ACTN</name>
<accession>A0A7W9UQ19</accession>
<dbReference type="AlphaFoldDB" id="A0A7W9UQ19"/>